<dbReference type="Proteomes" id="UP000002027">
    <property type="component" value="Chromosome 2"/>
</dbReference>
<dbReference type="InterPro" id="IPR011033">
    <property type="entry name" value="PRC_barrel-like_sf"/>
</dbReference>
<accession>D1C990</accession>
<dbReference type="eggNOG" id="COG3881">
    <property type="taxonomic scope" value="Bacteria"/>
</dbReference>
<dbReference type="AlphaFoldDB" id="D1C990"/>
<evidence type="ECO:0000259" key="1">
    <source>
        <dbReference type="Pfam" id="PF05239"/>
    </source>
</evidence>
<dbReference type="OrthoDB" id="163921at2"/>
<protein>
    <recommendedName>
        <fullName evidence="1">PRC-barrel domain-containing protein</fullName>
    </recommendedName>
</protein>
<organism evidence="2 3">
    <name type="scientific">Sphaerobacter thermophilus (strain ATCC 49802 / DSM 20745 / KCCM 41009 / NCIMB 13125 / S 6022)</name>
    <dbReference type="NCBI Taxonomy" id="479434"/>
    <lineage>
        <taxon>Bacteria</taxon>
        <taxon>Pseudomonadati</taxon>
        <taxon>Thermomicrobiota</taxon>
        <taxon>Thermomicrobia</taxon>
        <taxon>Sphaerobacterales</taxon>
        <taxon>Sphaerobacterineae</taxon>
        <taxon>Sphaerobacteraceae</taxon>
        <taxon>Sphaerobacter</taxon>
    </lineage>
</organism>
<sequence length="227" mass="24842">MERTHLDLGKPVVAADGKRVGTVDRLVLDANSKELRQFIVRQGTLLTKDRIIDRPVIDRIDPDGTVHLNVSSEMVDQFPEFYEANFIIPQEEDLTWLPHAWVSGQPIEGAILYPAGGSFGQGYDPHAGVIEAAPLDPPVVETESNLSTDTVLIDEGTSVVDRNGDKIGTVDEIVYDEDGNVVGFVVKAGFIFHHDVRIPADWVESVTTDSVQLTVTAEEAEQAGTHE</sequence>
<dbReference type="Pfam" id="PF05239">
    <property type="entry name" value="PRC"/>
    <property type="match status" value="2"/>
</dbReference>
<dbReference type="InParanoid" id="D1C990"/>
<dbReference type="SUPFAM" id="SSF50346">
    <property type="entry name" value="PRC-barrel domain"/>
    <property type="match status" value="2"/>
</dbReference>
<feature type="domain" description="PRC-barrel" evidence="1">
    <location>
        <begin position="9"/>
        <end position="53"/>
    </location>
</feature>
<dbReference type="HOGENOM" id="CLU_1219089_0_0_0"/>
<reference evidence="3" key="1">
    <citation type="submission" date="2009-11" db="EMBL/GenBank/DDBJ databases">
        <title>The complete chromosome 2 of Sphaerobacter thermophilus DSM 20745.</title>
        <authorList>
            <person name="Lucas S."/>
            <person name="Copeland A."/>
            <person name="Lapidus A."/>
            <person name="Glavina del Rio T."/>
            <person name="Dalin E."/>
            <person name="Tice H."/>
            <person name="Bruce D."/>
            <person name="Goodwin L."/>
            <person name="Pitluck S."/>
            <person name="Kyrpides N."/>
            <person name="Mavromatis K."/>
            <person name="Ivanova N."/>
            <person name="Mikhailova N."/>
            <person name="LaButti K.M."/>
            <person name="Clum A."/>
            <person name="Sun H.I."/>
            <person name="Brettin T."/>
            <person name="Detter J.C."/>
            <person name="Han C."/>
            <person name="Larimer F."/>
            <person name="Land M."/>
            <person name="Hauser L."/>
            <person name="Markowitz V."/>
            <person name="Cheng J.F."/>
            <person name="Hugenholtz P."/>
            <person name="Woyke T."/>
            <person name="Wu D."/>
            <person name="Steenblock K."/>
            <person name="Schneider S."/>
            <person name="Pukall R."/>
            <person name="Goeker M."/>
            <person name="Klenk H.P."/>
            <person name="Eisen J.A."/>
        </authorList>
    </citation>
    <scope>NUCLEOTIDE SEQUENCE [LARGE SCALE GENOMIC DNA]</scope>
    <source>
        <strain evidence="3">ATCC 49802 / DSM 20745 / S 6022</strain>
    </source>
</reference>
<evidence type="ECO:0000313" key="3">
    <source>
        <dbReference type="Proteomes" id="UP000002027"/>
    </source>
</evidence>
<dbReference type="EMBL" id="CP001824">
    <property type="protein sequence ID" value="ACZ40383.1"/>
    <property type="molecule type" value="Genomic_DNA"/>
</dbReference>
<dbReference type="InterPro" id="IPR027275">
    <property type="entry name" value="PRC-brl_dom"/>
</dbReference>
<feature type="domain" description="PRC-barrel" evidence="1">
    <location>
        <begin position="156"/>
        <end position="217"/>
    </location>
</feature>
<reference evidence="2 3" key="2">
    <citation type="journal article" date="2010" name="Stand. Genomic Sci.">
        <title>Complete genome sequence of Desulfohalobium retbaense type strain (HR(100)).</title>
        <authorList>
            <person name="Spring S."/>
            <person name="Nolan M."/>
            <person name="Lapidus A."/>
            <person name="Glavina Del Rio T."/>
            <person name="Copeland A."/>
            <person name="Tice H."/>
            <person name="Cheng J.F."/>
            <person name="Lucas S."/>
            <person name="Land M."/>
            <person name="Chen F."/>
            <person name="Bruce D."/>
            <person name="Goodwin L."/>
            <person name="Pitluck S."/>
            <person name="Ivanova N."/>
            <person name="Mavromatis K."/>
            <person name="Mikhailova N."/>
            <person name="Pati A."/>
            <person name="Chen A."/>
            <person name="Palaniappan K."/>
            <person name="Hauser L."/>
            <person name="Chang Y.J."/>
            <person name="Jeffries C.D."/>
            <person name="Munk C."/>
            <person name="Kiss H."/>
            <person name="Chain P."/>
            <person name="Han C."/>
            <person name="Brettin T."/>
            <person name="Detter J.C."/>
            <person name="Schuler E."/>
            <person name="Goker M."/>
            <person name="Rohde M."/>
            <person name="Bristow J."/>
            <person name="Eisen J.A."/>
            <person name="Markowitz V."/>
            <person name="Hugenholtz P."/>
            <person name="Kyrpides N.C."/>
            <person name="Klenk H.P."/>
        </authorList>
    </citation>
    <scope>NUCLEOTIDE SEQUENCE [LARGE SCALE GENOMIC DNA]</scope>
    <source>
        <strain evidence="3">ATCC 49802 / DSM 20745 / S 6022</strain>
    </source>
</reference>
<proteinExistence type="predicted"/>
<gene>
    <name evidence="2" type="ordered locus">Sthe_2980</name>
</gene>
<evidence type="ECO:0000313" key="2">
    <source>
        <dbReference type="EMBL" id="ACZ40383.1"/>
    </source>
</evidence>
<name>D1C990_SPHTD</name>
<dbReference type="STRING" id="479434.Sthe_2980"/>
<dbReference type="KEGG" id="sti:Sthe_2980"/>
<dbReference type="Gene3D" id="2.30.30.240">
    <property type="entry name" value="PRC-barrel domain"/>
    <property type="match status" value="2"/>
</dbReference>
<dbReference type="RefSeq" id="WP_012873418.1">
    <property type="nucleotide sequence ID" value="NC_013524.1"/>
</dbReference>
<keyword evidence="3" id="KW-1185">Reference proteome</keyword>